<evidence type="ECO:0000256" key="8">
    <source>
        <dbReference type="ARBA" id="ARBA00022741"/>
    </source>
</evidence>
<dbReference type="AlphaFoldDB" id="A0AAD5SDG5"/>
<organism evidence="13 14">
    <name type="scientific">Rhizophlyctis rosea</name>
    <dbReference type="NCBI Taxonomy" id="64517"/>
    <lineage>
        <taxon>Eukaryota</taxon>
        <taxon>Fungi</taxon>
        <taxon>Fungi incertae sedis</taxon>
        <taxon>Chytridiomycota</taxon>
        <taxon>Chytridiomycota incertae sedis</taxon>
        <taxon>Chytridiomycetes</taxon>
        <taxon>Rhizophlyctidales</taxon>
        <taxon>Rhizophlyctidaceae</taxon>
        <taxon>Rhizophlyctis</taxon>
    </lineage>
</organism>
<keyword evidence="5" id="KW-0021">Allosteric enzyme</keyword>
<feature type="compositionally biased region" description="Polar residues" evidence="11">
    <location>
        <begin position="8"/>
        <end position="25"/>
    </location>
</feature>
<dbReference type="Pfam" id="PF14681">
    <property type="entry name" value="UPRTase"/>
    <property type="match status" value="1"/>
</dbReference>
<evidence type="ECO:0000256" key="4">
    <source>
        <dbReference type="ARBA" id="ARBA00011894"/>
    </source>
</evidence>
<evidence type="ECO:0000313" key="14">
    <source>
        <dbReference type="Proteomes" id="UP001212841"/>
    </source>
</evidence>
<keyword evidence="6" id="KW-0328">Glycosyltransferase</keyword>
<evidence type="ECO:0000256" key="2">
    <source>
        <dbReference type="ARBA" id="ARBA00005180"/>
    </source>
</evidence>
<dbReference type="NCBIfam" id="TIGR01091">
    <property type="entry name" value="upp"/>
    <property type="match status" value="1"/>
</dbReference>
<dbReference type="PANTHER" id="PTHR32315:SF4">
    <property type="entry name" value="URACIL PHOSPHORIBOSYLTRANSFERASE, CHLOROPLASTIC"/>
    <property type="match status" value="1"/>
</dbReference>
<protein>
    <recommendedName>
        <fullName evidence="4">uracil phosphoribosyltransferase</fullName>
        <ecNumber evidence="4">2.4.2.9</ecNumber>
    </recommendedName>
    <alternativeName>
        <fullName evidence="10">UMP pyrophosphorylase</fullName>
    </alternativeName>
</protein>
<evidence type="ECO:0000256" key="6">
    <source>
        <dbReference type="ARBA" id="ARBA00022676"/>
    </source>
</evidence>
<feature type="region of interest" description="Disordered" evidence="11">
    <location>
        <begin position="1"/>
        <end position="26"/>
    </location>
</feature>
<evidence type="ECO:0000256" key="7">
    <source>
        <dbReference type="ARBA" id="ARBA00022679"/>
    </source>
</evidence>
<dbReference type="Gene3D" id="3.40.50.2020">
    <property type="match status" value="1"/>
</dbReference>
<evidence type="ECO:0000256" key="1">
    <source>
        <dbReference type="ARBA" id="ARBA00001946"/>
    </source>
</evidence>
<keyword evidence="7" id="KW-0808">Transferase</keyword>
<evidence type="ECO:0000256" key="11">
    <source>
        <dbReference type="SAM" id="MobiDB-lite"/>
    </source>
</evidence>
<dbReference type="InterPro" id="IPR000836">
    <property type="entry name" value="PRTase_dom"/>
</dbReference>
<feature type="domain" description="Phosphoribosyltransferase" evidence="12">
    <location>
        <begin position="33"/>
        <end position="234"/>
    </location>
</feature>
<reference evidence="13" key="1">
    <citation type="submission" date="2020-05" db="EMBL/GenBank/DDBJ databases">
        <title>Phylogenomic resolution of chytrid fungi.</title>
        <authorList>
            <person name="Stajich J.E."/>
            <person name="Amses K."/>
            <person name="Simmons R."/>
            <person name="Seto K."/>
            <person name="Myers J."/>
            <person name="Bonds A."/>
            <person name="Quandt C.A."/>
            <person name="Barry K."/>
            <person name="Liu P."/>
            <person name="Grigoriev I."/>
            <person name="Longcore J.E."/>
            <person name="James T.Y."/>
        </authorList>
    </citation>
    <scope>NUCLEOTIDE SEQUENCE</scope>
    <source>
        <strain evidence="13">JEL0318</strain>
    </source>
</reference>
<evidence type="ECO:0000259" key="12">
    <source>
        <dbReference type="Pfam" id="PF14681"/>
    </source>
</evidence>
<comment type="cofactor">
    <cofactor evidence="1">
        <name>Mg(2+)</name>
        <dbReference type="ChEBI" id="CHEBI:18420"/>
    </cofactor>
</comment>
<dbReference type="FunFam" id="3.40.50.2020:FF:000003">
    <property type="entry name" value="Uracil phosphoribosyltransferase"/>
    <property type="match status" value="1"/>
</dbReference>
<dbReference type="InterPro" id="IPR005765">
    <property type="entry name" value="UPRT"/>
</dbReference>
<evidence type="ECO:0000313" key="13">
    <source>
        <dbReference type="EMBL" id="KAJ3050904.1"/>
    </source>
</evidence>
<accession>A0AAD5SDG5</accession>
<dbReference type="GO" id="GO:0005525">
    <property type="term" value="F:GTP binding"/>
    <property type="evidence" value="ECO:0007669"/>
    <property type="project" value="UniProtKB-KW"/>
</dbReference>
<dbReference type="PANTHER" id="PTHR32315">
    <property type="entry name" value="ADENINE PHOSPHORIBOSYLTRANSFERASE"/>
    <property type="match status" value="1"/>
</dbReference>
<sequence length="237" mass="26024">MATVPSAVASNASLSPTRQPSNTFTLPPKVRIVSHPLALHKLSILRDKRVKSRQFREVLDEMALLLAMRSTQGLEVTTTQTLESPISTYQGVKLKDRIAVFPILRAGQGLVDGFLQMLPTARVLHLGLYREKSTLLPVEYFNKLPSECTIDLGYVLDPMIATAGTAIAAVNILKDWGLKRIKFIAIVASREGIESLAKAHPDIDIYVVAVDNELSKVGYIVPGLGDAGDRLYKTHHE</sequence>
<dbReference type="Proteomes" id="UP001212841">
    <property type="component" value="Unassembled WGS sequence"/>
</dbReference>
<keyword evidence="8" id="KW-0547">Nucleotide-binding</keyword>
<dbReference type="GO" id="GO:0006223">
    <property type="term" value="P:uracil salvage"/>
    <property type="evidence" value="ECO:0007669"/>
    <property type="project" value="InterPro"/>
</dbReference>
<comment type="similarity">
    <text evidence="3">Belongs to the UPRTase family.</text>
</comment>
<evidence type="ECO:0000256" key="3">
    <source>
        <dbReference type="ARBA" id="ARBA00009516"/>
    </source>
</evidence>
<dbReference type="SUPFAM" id="SSF53271">
    <property type="entry name" value="PRTase-like"/>
    <property type="match status" value="1"/>
</dbReference>
<dbReference type="GO" id="GO:0004845">
    <property type="term" value="F:uracil phosphoribosyltransferase activity"/>
    <property type="evidence" value="ECO:0007669"/>
    <property type="project" value="UniProtKB-EC"/>
</dbReference>
<proteinExistence type="inferred from homology"/>
<name>A0AAD5SDG5_9FUNG</name>
<dbReference type="InterPro" id="IPR029057">
    <property type="entry name" value="PRTase-like"/>
</dbReference>
<evidence type="ECO:0000256" key="5">
    <source>
        <dbReference type="ARBA" id="ARBA00022533"/>
    </source>
</evidence>
<dbReference type="EMBL" id="JADGJD010000458">
    <property type="protein sequence ID" value="KAJ3050904.1"/>
    <property type="molecule type" value="Genomic_DNA"/>
</dbReference>
<comment type="pathway">
    <text evidence="2">Pyrimidine metabolism; UMP biosynthesis via salvage pathway; UMP from uracil: step 1/1.</text>
</comment>
<evidence type="ECO:0000256" key="10">
    <source>
        <dbReference type="ARBA" id="ARBA00031082"/>
    </source>
</evidence>
<dbReference type="GO" id="GO:0005737">
    <property type="term" value="C:cytoplasm"/>
    <property type="evidence" value="ECO:0007669"/>
    <property type="project" value="UniProtKB-ARBA"/>
</dbReference>
<evidence type="ECO:0000256" key="9">
    <source>
        <dbReference type="ARBA" id="ARBA00023134"/>
    </source>
</evidence>
<dbReference type="EC" id="2.4.2.9" evidence="4"/>
<keyword evidence="14" id="KW-1185">Reference proteome</keyword>
<dbReference type="InterPro" id="IPR050054">
    <property type="entry name" value="UPRTase/APRTase"/>
</dbReference>
<dbReference type="NCBIfam" id="NF001097">
    <property type="entry name" value="PRK00129.1"/>
    <property type="match status" value="1"/>
</dbReference>
<comment type="caution">
    <text evidence="13">The sequence shown here is derived from an EMBL/GenBank/DDBJ whole genome shotgun (WGS) entry which is preliminary data.</text>
</comment>
<gene>
    <name evidence="13" type="ORF">HK097_008115</name>
</gene>
<keyword evidence="9" id="KW-0342">GTP-binding</keyword>